<evidence type="ECO:0000313" key="2">
    <source>
        <dbReference type="Proteomes" id="UP000236349"/>
    </source>
</evidence>
<protein>
    <submittedName>
        <fullName evidence="1">Uncharacterized protein</fullName>
    </submittedName>
</protein>
<evidence type="ECO:0000313" key="1">
    <source>
        <dbReference type="EMBL" id="AUS51612.1"/>
    </source>
</evidence>
<dbReference type="AlphaFoldDB" id="A0A2I7W9L3"/>
<accession>A0A2I7W9L3</accession>
<sequence length="34" mass="3759">MLMAYFLIAVRVAVPRVCPDATRLLRPPATVSTE</sequence>
<dbReference type="Proteomes" id="UP000236349">
    <property type="component" value="Chromosome"/>
</dbReference>
<organism evidence="1 2">
    <name type="scientific">Mycobacterium tuberculosis</name>
    <dbReference type="NCBI Taxonomy" id="1773"/>
    <lineage>
        <taxon>Bacteria</taxon>
        <taxon>Bacillati</taxon>
        <taxon>Actinomycetota</taxon>
        <taxon>Actinomycetes</taxon>
        <taxon>Mycobacteriales</taxon>
        <taxon>Mycobacteriaceae</taxon>
        <taxon>Mycobacterium</taxon>
        <taxon>Mycobacterium tuberculosis complex</taxon>
    </lineage>
</organism>
<dbReference type="EMBL" id="CP024614">
    <property type="protein sequence ID" value="AUS51612.1"/>
    <property type="molecule type" value="Genomic_DNA"/>
</dbReference>
<gene>
    <name evidence="1" type="ORF">CAB90_02755</name>
</gene>
<name>A0A2I7W9L3_MYCTX</name>
<reference evidence="1 2" key="1">
    <citation type="submission" date="2017-10" db="EMBL/GenBank/DDBJ databases">
        <title>Clinical isolate obtained from a human patient with meningeal tuberculosis in michoacan, Mexico.</title>
        <authorList>
            <person name="Guillen-Nepita A.L."/>
            <person name="Negrete-Paz A.M."/>
            <person name="Vazquez-Marrufo G."/>
            <person name="Cruz-Hernandez A."/>
            <person name="Fresia P."/>
            <person name="Naya H."/>
            <person name="Vazquez-Garciduenas M.S."/>
        </authorList>
    </citation>
    <scope>NUCLEOTIDE SEQUENCE [LARGE SCALE GENOMIC DNA]</scope>
    <source>
        <strain evidence="2">Beijing/MYC004</strain>
    </source>
</reference>
<proteinExistence type="predicted"/>